<evidence type="ECO:0000256" key="2">
    <source>
        <dbReference type="ARBA" id="ARBA00022723"/>
    </source>
</evidence>
<dbReference type="Gramene" id="TVU28056">
    <property type="protein sequence ID" value="TVU28056"/>
    <property type="gene ID" value="EJB05_19563"/>
</dbReference>
<feature type="domain" description="FLZ-type" evidence="5">
    <location>
        <begin position="26"/>
        <end position="70"/>
    </location>
</feature>
<dbReference type="GO" id="GO:0046872">
    <property type="term" value="F:metal ion binding"/>
    <property type="evidence" value="ECO:0007669"/>
    <property type="project" value="UniProtKB-KW"/>
</dbReference>
<organism evidence="6 7">
    <name type="scientific">Eragrostis curvula</name>
    <name type="common">weeping love grass</name>
    <dbReference type="NCBI Taxonomy" id="38414"/>
    <lineage>
        <taxon>Eukaryota</taxon>
        <taxon>Viridiplantae</taxon>
        <taxon>Streptophyta</taxon>
        <taxon>Embryophyta</taxon>
        <taxon>Tracheophyta</taxon>
        <taxon>Spermatophyta</taxon>
        <taxon>Magnoliopsida</taxon>
        <taxon>Liliopsida</taxon>
        <taxon>Poales</taxon>
        <taxon>Poaceae</taxon>
        <taxon>PACMAD clade</taxon>
        <taxon>Chloridoideae</taxon>
        <taxon>Eragrostideae</taxon>
        <taxon>Eragrostidinae</taxon>
        <taxon>Eragrostis</taxon>
    </lineage>
</organism>
<comment type="similarity">
    <text evidence="1">Belongs to the FLZ family.</text>
</comment>
<feature type="compositionally biased region" description="Basic and acidic residues" evidence="4">
    <location>
        <begin position="85"/>
        <end position="97"/>
    </location>
</feature>
<dbReference type="PANTHER" id="PTHR46057:SF14">
    <property type="entry name" value="OS02G0687200 PROTEIN"/>
    <property type="match status" value="1"/>
</dbReference>
<evidence type="ECO:0000256" key="4">
    <source>
        <dbReference type="SAM" id="MobiDB-lite"/>
    </source>
</evidence>
<dbReference type="PROSITE" id="PS51795">
    <property type="entry name" value="ZF_FLZ"/>
    <property type="match status" value="1"/>
</dbReference>
<feature type="zinc finger region" description="FLZ-type" evidence="3">
    <location>
        <begin position="26"/>
        <end position="70"/>
    </location>
</feature>
<evidence type="ECO:0000313" key="7">
    <source>
        <dbReference type="Proteomes" id="UP000324897"/>
    </source>
</evidence>
<keyword evidence="2" id="KW-0479">Metal-binding</keyword>
<dbReference type="AlphaFoldDB" id="A0A5J9UWT0"/>
<feature type="region of interest" description="Disordered" evidence="4">
    <location>
        <begin position="74"/>
        <end position="97"/>
    </location>
</feature>
<keyword evidence="7" id="KW-1185">Reference proteome</keyword>
<dbReference type="EMBL" id="RWGY01000011">
    <property type="protein sequence ID" value="TVU28056.1"/>
    <property type="molecule type" value="Genomic_DNA"/>
</dbReference>
<reference evidence="6 7" key="1">
    <citation type="journal article" date="2019" name="Sci. Rep.">
        <title>A high-quality genome of Eragrostis curvula grass provides insights into Poaceae evolution and supports new strategies to enhance forage quality.</title>
        <authorList>
            <person name="Carballo J."/>
            <person name="Santos B.A.C.M."/>
            <person name="Zappacosta D."/>
            <person name="Garbus I."/>
            <person name="Selva J.P."/>
            <person name="Gallo C.A."/>
            <person name="Diaz A."/>
            <person name="Albertini E."/>
            <person name="Caccamo M."/>
            <person name="Echenique V."/>
        </authorList>
    </citation>
    <scope>NUCLEOTIDE SEQUENCE [LARGE SCALE GENOMIC DNA]</scope>
    <source>
        <strain evidence="7">cv. Victoria</strain>
        <tissue evidence="6">Leaf</tissue>
    </source>
</reference>
<evidence type="ECO:0000259" key="5">
    <source>
        <dbReference type="PROSITE" id="PS51795"/>
    </source>
</evidence>
<evidence type="ECO:0000256" key="3">
    <source>
        <dbReference type="PROSITE-ProRule" id="PRU01131"/>
    </source>
</evidence>
<sequence>MASSSSSTSSSFFVIEPIHRCETSHYSLNVCSLCGKRVAEDCDVFMYRGDRPFCSEECRCHQILRDKQASAKNRKALKDQLTSEEQQRHRLDVPVAT</sequence>
<evidence type="ECO:0000313" key="6">
    <source>
        <dbReference type="EMBL" id="TVU28056.1"/>
    </source>
</evidence>
<accession>A0A5J9UWT0</accession>
<evidence type="ECO:0000256" key="1">
    <source>
        <dbReference type="ARBA" id="ARBA00009374"/>
    </source>
</evidence>
<protein>
    <recommendedName>
        <fullName evidence="5">FLZ-type domain-containing protein</fullName>
    </recommendedName>
</protein>
<dbReference type="InterPro" id="IPR044533">
    <property type="entry name" value="FLZ1/2/3"/>
</dbReference>
<name>A0A5J9UWT0_9POAL</name>
<dbReference type="InterPro" id="IPR007650">
    <property type="entry name" value="Zf-FLZ_dom"/>
</dbReference>
<dbReference type="OrthoDB" id="1916924at2759"/>
<dbReference type="PANTHER" id="PTHR46057">
    <property type="entry name" value="FCS-LIKE ZINC FINGER 1-RELATED"/>
    <property type="match status" value="1"/>
</dbReference>
<gene>
    <name evidence="6" type="ORF">EJB05_19563</name>
</gene>
<dbReference type="Pfam" id="PF04570">
    <property type="entry name" value="zf-FLZ"/>
    <property type="match status" value="1"/>
</dbReference>
<comment type="caution">
    <text evidence="6">The sequence shown here is derived from an EMBL/GenBank/DDBJ whole genome shotgun (WGS) entry which is preliminary data.</text>
</comment>
<proteinExistence type="inferred from homology"/>
<dbReference type="Proteomes" id="UP000324897">
    <property type="component" value="Chromosome 1"/>
</dbReference>